<dbReference type="EMBL" id="CADCSU010000068">
    <property type="protein sequence ID" value="CAA9197210.1"/>
    <property type="molecule type" value="Genomic_DNA"/>
</dbReference>
<dbReference type="RefSeq" id="WP_173970196.1">
    <property type="nucleotide sequence ID" value="NZ_CADCSU010000068.1"/>
</dbReference>
<evidence type="ECO:0000313" key="1">
    <source>
        <dbReference type="EMBL" id="CAA9197210.1"/>
    </source>
</evidence>
<dbReference type="AlphaFoldDB" id="A0A6J4GD92"/>
<gene>
    <name evidence="1" type="ORF">FLA105534_01520</name>
</gene>
<protein>
    <submittedName>
        <fullName evidence="1">Uncharacterized protein</fullName>
    </submittedName>
</protein>
<proteinExistence type="predicted"/>
<keyword evidence="2" id="KW-1185">Reference proteome</keyword>
<organism evidence="1 2">
    <name type="scientific">Flavobacterium bizetiae</name>
    <dbReference type="NCBI Taxonomy" id="2704140"/>
    <lineage>
        <taxon>Bacteria</taxon>
        <taxon>Pseudomonadati</taxon>
        <taxon>Bacteroidota</taxon>
        <taxon>Flavobacteriia</taxon>
        <taxon>Flavobacteriales</taxon>
        <taxon>Flavobacteriaceae</taxon>
        <taxon>Flavobacterium</taxon>
    </lineage>
</organism>
<name>A0A6J4GD92_9FLAO</name>
<accession>A0A6J4GD92</accession>
<dbReference type="PROSITE" id="PS51257">
    <property type="entry name" value="PROKAR_LIPOPROTEIN"/>
    <property type="match status" value="1"/>
</dbReference>
<reference evidence="1 2" key="1">
    <citation type="submission" date="2020-02" db="EMBL/GenBank/DDBJ databases">
        <authorList>
            <person name="Criscuolo A."/>
        </authorList>
    </citation>
    <scope>NUCLEOTIDE SEQUENCE [LARGE SCALE GENOMIC DNA]</scope>
    <source>
        <strain evidence="1">CIP105534</strain>
    </source>
</reference>
<evidence type="ECO:0000313" key="2">
    <source>
        <dbReference type="Proteomes" id="UP000479938"/>
    </source>
</evidence>
<sequence length="445" mass="47712">MKKTIRKSITFLTLGTAVFFACCQNDEIGKLEQDSAVSDAREWLESNPTSLEALKYAKTISWENAIILNNNGEQAIEVPLKLAEGATANVVQDEDFKTYMRLLLIKNADSSYKVFDIVYTTKDNAFNNEDKTFNILTLGSKFSGYITIQKNDNSIAYSAEFDNGEFSGLHNYSVEPSTTNRLVCTYYVTVGPYTTCSNWVWYPDYTSLPGGNLPPGYMPGITGPLWPNGYPYPPIDPCAAAVKASGVAANAGFASARDAIAAAGAADGNEHSITLGTPGASGTYTNSAIRTNGNPNGVSVNESLAGAFAAIHNHPNNTALSSGDIYAAVTLNTKNTAFSTSFIITGGETYAIVVNNLAQAQAFVKQFPPDLSPNYPPEFPDAIFNPIFNITSEIGNSIDSKTAAIGSVLDQNNAGITLMKLGPDGKFTRIKIQKNPNGTYSYVPC</sequence>
<dbReference type="Proteomes" id="UP000479938">
    <property type="component" value="Unassembled WGS sequence"/>
</dbReference>